<dbReference type="PANTHER" id="PTHR44688:SF16">
    <property type="entry name" value="DNA-BINDING TRANSCRIPTIONAL ACTIVATOR DEVR_DOSR"/>
    <property type="match status" value="1"/>
</dbReference>
<evidence type="ECO:0000313" key="5">
    <source>
        <dbReference type="EMBL" id="TPV23637.1"/>
    </source>
</evidence>
<dbReference type="Pfam" id="PF00196">
    <property type="entry name" value="GerE"/>
    <property type="match status" value="1"/>
</dbReference>
<evidence type="ECO:0000313" key="6">
    <source>
        <dbReference type="Proteomes" id="UP000316142"/>
    </source>
</evidence>
<keyword evidence="1" id="KW-0805">Transcription regulation</keyword>
<dbReference type="RefSeq" id="WP_140924667.1">
    <property type="nucleotide sequence ID" value="NZ_VHIZ01000051.1"/>
</dbReference>
<dbReference type="PANTHER" id="PTHR44688">
    <property type="entry name" value="DNA-BINDING TRANSCRIPTIONAL ACTIVATOR DEVR_DOSR"/>
    <property type="match status" value="1"/>
</dbReference>
<dbReference type="PRINTS" id="PR00038">
    <property type="entry name" value="HTHLUXR"/>
</dbReference>
<organism evidence="5 6">
    <name type="scientific">Pantoea anthophila</name>
    <dbReference type="NCBI Taxonomy" id="470931"/>
    <lineage>
        <taxon>Bacteria</taxon>
        <taxon>Pseudomonadati</taxon>
        <taxon>Pseudomonadota</taxon>
        <taxon>Gammaproteobacteria</taxon>
        <taxon>Enterobacterales</taxon>
        <taxon>Erwiniaceae</taxon>
        <taxon>Pantoea</taxon>
    </lineage>
</organism>
<evidence type="ECO:0000256" key="1">
    <source>
        <dbReference type="ARBA" id="ARBA00023015"/>
    </source>
</evidence>
<keyword evidence="6" id="KW-1185">Reference proteome</keyword>
<dbReference type="InterPro" id="IPR016032">
    <property type="entry name" value="Sig_transdc_resp-reg_C-effctor"/>
</dbReference>
<name>A0ABY2Z6U1_9GAMM</name>
<evidence type="ECO:0000256" key="3">
    <source>
        <dbReference type="ARBA" id="ARBA00023163"/>
    </source>
</evidence>
<evidence type="ECO:0000256" key="2">
    <source>
        <dbReference type="ARBA" id="ARBA00023125"/>
    </source>
</evidence>
<sequence>MDKIFTRSDLAGLSEIIWSLGPAGISRSEFVELLRKLSELLGADFAASYVWSEACKRSTDGIAWNIPETAMKMHETTWQNIDPLTPLLRQRQRPTLTAEVMDRRSLEKSDFYHQFLRPNGLHHGINVYYVSEGVDVRDLRIWRAKGEPEFGNREKQILMVLEPYFIRALGVKSAAIQCLTVREREVAQLASRGLTDKEIARQLGIGFTTVRSHLNQALSKLNCMNRTELSASIRN</sequence>
<dbReference type="Proteomes" id="UP000316142">
    <property type="component" value="Unassembled WGS sequence"/>
</dbReference>
<comment type="caution">
    <text evidence="5">The sequence shown here is derived from an EMBL/GenBank/DDBJ whole genome shotgun (WGS) entry which is preliminary data.</text>
</comment>
<proteinExistence type="predicted"/>
<dbReference type="PROSITE" id="PS50043">
    <property type="entry name" value="HTH_LUXR_2"/>
    <property type="match status" value="1"/>
</dbReference>
<dbReference type="EMBL" id="VHIZ01000051">
    <property type="protein sequence ID" value="TPV23637.1"/>
    <property type="molecule type" value="Genomic_DNA"/>
</dbReference>
<feature type="domain" description="HTH luxR-type" evidence="4">
    <location>
        <begin position="172"/>
        <end position="235"/>
    </location>
</feature>
<dbReference type="SMART" id="SM00421">
    <property type="entry name" value="HTH_LUXR"/>
    <property type="match status" value="1"/>
</dbReference>
<dbReference type="Gene3D" id="1.10.10.10">
    <property type="entry name" value="Winged helix-like DNA-binding domain superfamily/Winged helix DNA-binding domain"/>
    <property type="match status" value="1"/>
</dbReference>
<dbReference type="CDD" id="cd06170">
    <property type="entry name" value="LuxR_C_like"/>
    <property type="match status" value="1"/>
</dbReference>
<evidence type="ECO:0000259" key="4">
    <source>
        <dbReference type="PROSITE" id="PS50043"/>
    </source>
</evidence>
<dbReference type="SUPFAM" id="SSF46894">
    <property type="entry name" value="C-terminal effector domain of the bipartite response regulators"/>
    <property type="match status" value="1"/>
</dbReference>
<keyword evidence="3" id="KW-0804">Transcription</keyword>
<keyword evidence="2" id="KW-0238">DNA-binding</keyword>
<dbReference type="InterPro" id="IPR036388">
    <property type="entry name" value="WH-like_DNA-bd_sf"/>
</dbReference>
<gene>
    <name evidence="5" type="ORF">FJW00_14865</name>
</gene>
<protein>
    <submittedName>
        <fullName evidence="5">LuxR family transcriptional regulator</fullName>
    </submittedName>
</protein>
<dbReference type="InterPro" id="IPR000792">
    <property type="entry name" value="Tscrpt_reg_LuxR_C"/>
</dbReference>
<accession>A0ABY2Z6U1</accession>
<reference evidence="5 6" key="1">
    <citation type="submission" date="2019-06" db="EMBL/GenBank/DDBJ databases">
        <title>Taxogenomics and systematics of the genus Pantoea.</title>
        <authorList>
            <person name="Tambong J.T."/>
        </authorList>
    </citation>
    <scope>NUCLEOTIDE SEQUENCE [LARGE SCALE GENOMIC DNA]</scope>
    <source>
        <strain evidence="5 6">LMG 2558</strain>
    </source>
</reference>